<dbReference type="SUPFAM" id="SSF51161">
    <property type="entry name" value="Trimeric LpxA-like enzymes"/>
    <property type="match status" value="1"/>
</dbReference>
<keyword evidence="2" id="KW-0012">Acyltransferase</keyword>
<sequence length="187" mass="20450">MAYLTNEQLLKIGLKEFGENVNVSDKASIYNPNLITLGSNIRIDDFCILSAGSSIKIGSYVHIAPYTSLIGKGEILIEDFVSISGRVSLYSSTDDYMGLGMTNPLIPDRFRRETSGKIHLKKHVIIGAGSVIMPNVVMETGSAVSALTLVVKNCDAFTIYRGIPGIEIGKRKQKILELEKEFYAAES</sequence>
<dbReference type="GO" id="GO:0016746">
    <property type="term" value="F:acyltransferase activity"/>
    <property type="evidence" value="ECO:0007669"/>
    <property type="project" value="UniProtKB-KW"/>
</dbReference>
<reference evidence="3 4" key="1">
    <citation type="journal article" date="2015" name="Nature">
        <title>rRNA introns, odd ribosomes, and small enigmatic genomes across a large radiation of phyla.</title>
        <authorList>
            <person name="Brown C.T."/>
            <person name="Hug L.A."/>
            <person name="Thomas B.C."/>
            <person name="Sharon I."/>
            <person name="Castelle C.J."/>
            <person name="Singh A."/>
            <person name="Wilkins M.J."/>
            <person name="Williams K.H."/>
            <person name="Banfield J.F."/>
        </authorList>
    </citation>
    <scope>NUCLEOTIDE SEQUENCE [LARGE SCALE GENOMIC DNA]</scope>
</reference>
<proteinExistence type="predicted"/>
<comment type="caution">
    <text evidence="3">The sequence shown here is derived from an EMBL/GenBank/DDBJ whole genome shotgun (WGS) entry which is preliminary data.</text>
</comment>
<gene>
    <name evidence="3" type="ORF">US99_C0019G0006</name>
</gene>
<dbReference type="InterPro" id="IPR011004">
    <property type="entry name" value="Trimer_LpxA-like_sf"/>
</dbReference>
<dbReference type="CDD" id="cd04647">
    <property type="entry name" value="LbH_MAT_like"/>
    <property type="match status" value="1"/>
</dbReference>
<dbReference type="Proteomes" id="UP000034324">
    <property type="component" value="Unassembled WGS sequence"/>
</dbReference>
<dbReference type="AlphaFoldDB" id="A0A0G0KSJ0"/>
<evidence type="ECO:0000313" key="4">
    <source>
        <dbReference type="Proteomes" id="UP000034324"/>
    </source>
</evidence>
<dbReference type="EMBL" id="LBVC01000019">
    <property type="protein sequence ID" value="KKQ78515.1"/>
    <property type="molecule type" value="Genomic_DNA"/>
</dbReference>
<organism evidence="3 4">
    <name type="scientific">Candidatus Daviesbacteria bacterium GW2011_GWF2_38_6</name>
    <dbReference type="NCBI Taxonomy" id="1618432"/>
    <lineage>
        <taxon>Bacteria</taxon>
        <taxon>Candidatus Daviesiibacteriota</taxon>
    </lineage>
</organism>
<evidence type="ECO:0000256" key="1">
    <source>
        <dbReference type="ARBA" id="ARBA00022679"/>
    </source>
</evidence>
<name>A0A0G0KSJ0_9BACT</name>
<dbReference type="Gene3D" id="2.160.10.10">
    <property type="entry name" value="Hexapeptide repeat proteins"/>
    <property type="match status" value="1"/>
</dbReference>
<evidence type="ECO:0000313" key="3">
    <source>
        <dbReference type="EMBL" id="KKQ78515.1"/>
    </source>
</evidence>
<evidence type="ECO:0000256" key="2">
    <source>
        <dbReference type="ARBA" id="ARBA00023315"/>
    </source>
</evidence>
<dbReference type="PANTHER" id="PTHR43300">
    <property type="entry name" value="ACETYLTRANSFERASE"/>
    <property type="match status" value="1"/>
</dbReference>
<accession>A0A0G0KSJ0</accession>
<dbReference type="PANTHER" id="PTHR43300:SF12">
    <property type="entry name" value="CHLORAMPHENICOL ACETYLTRANSFERASE"/>
    <property type="match status" value="1"/>
</dbReference>
<protein>
    <submittedName>
        <fullName evidence="3">Hexapeptide repeat-containing transferase</fullName>
    </submittedName>
</protein>
<keyword evidence="1 3" id="KW-0808">Transferase</keyword>
<dbReference type="InterPro" id="IPR050179">
    <property type="entry name" value="Trans_hexapeptide_repeat"/>
</dbReference>